<dbReference type="Proteomes" id="UP001054902">
    <property type="component" value="Unassembled WGS sequence"/>
</dbReference>
<sequence>MEGIKEKFLYGRVLGKGSFCVVKSIASHANIVSKHPRYDLSDSMTQLAYESLENELNVLSTLRHPNIISLRHTNVNSSPKEIILERLQRKTLSDLIRDWRLDRYNHNSLMINDQACTQCFHAWDIRMKYLFDIACAMRYLHANDIILRDLKTENIGFDYSNKLKIFDFGLSVKLSDCTKVDHDQYHFSVLGGTLRYLAPEAVYELPYGKASDVYSFGLLAWEVMALQIPFQKLHCPNDFKKQVCKRRRRPKLRMNWPRNLKLMISNSWVHDPIDRLNFHQICHILQTLLQEDISFFHSIALACSCSPRILN</sequence>
<reference evidence="6 7" key="1">
    <citation type="journal article" date="2021" name="Sci. Rep.">
        <title>The genome of the diatom Chaetoceros tenuissimus carries an ancient integrated fragment of an extant virus.</title>
        <authorList>
            <person name="Hongo Y."/>
            <person name="Kimura K."/>
            <person name="Takaki Y."/>
            <person name="Yoshida Y."/>
            <person name="Baba S."/>
            <person name="Kobayashi G."/>
            <person name="Nagasaki K."/>
            <person name="Hano T."/>
            <person name="Tomaru Y."/>
        </authorList>
    </citation>
    <scope>NUCLEOTIDE SEQUENCE [LARGE SCALE GENOMIC DNA]</scope>
    <source>
        <strain evidence="6 7">NIES-3715</strain>
    </source>
</reference>
<dbReference type="InterPro" id="IPR011009">
    <property type="entry name" value="Kinase-like_dom_sf"/>
</dbReference>
<dbReference type="GO" id="GO:0005524">
    <property type="term" value="F:ATP binding"/>
    <property type="evidence" value="ECO:0007669"/>
    <property type="project" value="UniProtKB-KW"/>
</dbReference>
<keyword evidence="7" id="KW-1185">Reference proteome</keyword>
<evidence type="ECO:0000256" key="1">
    <source>
        <dbReference type="ARBA" id="ARBA00022679"/>
    </source>
</evidence>
<dbReference type="Gene3D" id="1.10.510.10">
    <property type="entry name" value="Transferase(Phosphotransferase) domain 1"/>
    <property type="match status" value="1"/>
</dbReference>
<dbReference type="InterPro" id="IPR000719">
    <property type="entry name" value="Prot_kinase_dom"/>
</dbReference>
<dbReference type="PROSITE" id="PS50011">
    <property type="entry name" value="PROTEIN_KINASE_DOM"/>
    <property type="match status" value="1"/>
</dbReference>
<dbReference type="InterPro" id="IPR051681">
    <property type="entry name" value="Ser/Thr_Kinases-Pseudokinases"/>
</dbReference>
<keyword evidence="2" id="KW-0547">Nucleotide-binding</keyword>
<dbReference type="AlphaFoldDB" id="A0AAD3CWR6"/>
<gene>
    <name evidence="6" type="ORF">CTEN210_09904</name>
</gene>
<dbReference type="GO" id="GO:0004674">
    <property type="term" value="F:protein serine/threonine kinase activity"/>
    <property type="evidence" value="ECO:0007669"/>
    <property type="project" value="TreeGrafter"/>
</dbReference>
<keyword evidence="1" id="KW-0808">Transferase</keyword>
<evidence type="ECO:0000256" key="4">
    <source>
        <dbReference type="ARBA" id="ARBA00022840"/>
    </source>
</evidence>
<evidence type="ECO:0000256" key="2">
    <source>
        <dbReference type="ARBA" id="ARBA00022741"/>
    </source>
</evidence>
<keyword evidence="4" id="KW-0067">ATP-binding</keyword>
<evidence type="ECO:0000313" key="7">
    <source>
        <dbReference type="Proteomes" id="UP001054902"/>
    </source>
</evidence>
<dbReference type="SMART" id="SM00220">
    <property type="entry name" value="S_TKc"/>
    <property type="match status" value="1"/>
</dbReference>
<dbReference type="EMBL" id="BLLK01000047">
    <property type="protein sequence ID" value="GFH53428.1"/>
    <property type="molecule type" value="Genomic_DNA"/>
</dbReference>
<dbReference type="Pfam" id="PF00069">
    <property type="entry name" value="Pkinase"/>
    <property type="match status" value="1"/>
</dbReference>
<dbReference type="SUPFAM" id="SSF56112">
    <property type="entry name" value="Protein kinase-like (PK-like)"/>
    <property type="match status" value="1"/>
</dbReference>
<proteinExistence type="predicted"/>
<evidence type="ECO:0000259" key="5">
    <source>
        <dbReference type="PROSITE" id="PS50011"/>
    </source>
</evidence>
<keyword evidence="3" id="KW-0418">Kinase</keyword>
<dbReference type="PIRSF" id="PIRSF000654">
    <property type="entry name" value="Integrin-linked_kinase"/>
    <property type="match status" value="1"/>
</dbReference>
<organism evidence="6 7">
    <name type="scientific">Chaetoceros tenuissimus</name>
    <dbReference type="NCBI Taxonomy" id="426638"/>
    <lineage>
        <taxon>Eukaryota</taxon>
        <taxon>Sar</taxon>
        <taxon>Stramenopiles</taxon>
        <taxon>Ochrophyta</taxon>
        <taxon>Bacillariophyta</taxon>
        <taxon>Coscinodiscophyceae</taxon>
        <taxon>Chaetocerotophycidae</taxon>
        <taxon>Chaetocerotales</taxon>
        <taxon>Chaetocerotaceae</taxon>
        <taxon>Chaetoceros</taxon>
    </lineage>
</organism>
<dbReference type="PANTHER" id="PTHR44329:SF288">
    <property type="entry name" value="MITOGEN-ACTIVATED PROTEIN KINASE KINASE KINASE 20"/>
    <property type="match status" value="1"/>
</dbReference>
<accession>A0AAD3CWR6</accession>
<name>A0AAD3CWR6_9STRA</name>
<evidence type="ECO:0000313" key="6">
    <source>
        <dbReference type="EMBL" id="GFH53428.1"/>
    </source>
</evidence>
<evidence type="ECO:0000256" key="3">
    <source>
        <dbReference type="ARBA" id="ARBA00022777"/>
    </source>
</evidence>
<feature type="domain" description="Protein kinase" evidence="5">
    <location>
        <begin position="8"/>
        <end position="289"/>
    </location>
</feature>
<comment type="caution">
    <text evidence="6">The sequence shown here is derived from an EMBL/GenBank/DDBJ whole genome shotgun (WGS) entry which is preliminary data.</text>
</comment>
<protein>
    <recommendedName>
        <fullName evidence="5">Protein kinase domain-containing protein</fullName>
    </recommendedName>
</protein>
<dbReference type="PANTHER" id="PTHR44329">
    <property type="entry name" value="SERINE/THREONINE-PROTEIN KINASE TNNI3K-RELATED"/>
    <property type="match status" value="1"/>
</dbReference>